<dbReference type="RefSeq" id="WP_249301076.1">
    <property type="nucleotide sequence ID" value="NZ_CP060634.1"/>
</dbReference>
<evidence type="ECO:0000313" key="9">
    <source>
        <dbReference type="Proteomes" id="UP000515823"/>
    </source>
</evidence>
<evidence type="ECO:0000259" key="7">
    <source>
        <dbReference type="PROSITE" id="PS51918"/>
    </source>
</evidence>
<protein>
    <submittedName>
        <fullName evidence="8">Anaerobic ribonucleoside-triphosphate reductase activating protein</fullName>
    </submittedName>
</protein>
<reference evidence="8 9" key="1">
    <citation type="submission" date="2020-08" db="EMBL/GenBank/DDBJ databases">
        <authorList>
            <person name="Liu C."/>
            <person name="Sun Q."/>
        </authorList>
    </citation>
    <scope>NUCLEOTIDE SEQUENCE [LARGE SCALE GENOMIC DNA]</scope>
    <source>
        <strain evidence="8 9">NSJ-38</strain>
    </source>
</reference>
<organism evidence="8 9">
    <name type="scientific">Qiania dongpingensis</name>
    <dbReference type="NCBI Taxonomy" id="2763669"/>
    <lineage>
        <taxon>Bacteria</taxon>
        <taxon>Bacillati</taxon>
        <taxon>Bacillota</taxon>
        <taxon>Clostridia</taxon>
        <taxon>Lachnospirales</taxon>
        <taxon>Lachnospiraceae</taxon>
        <taxon>Qiania</taxon>
    </lineage>
</organism>
<dbReference type="InterPro" id="IPR058240">
    <property type="entry name" value="rSAM_sf"/>
</dbReference>
<dbReference type="PANTHER" id="PTHR30352:SF13">
    <property type="entry name" value="GLYCYL-RADICAL ENZYME ACTIVATING ENZYME YJJW-RELATED"/>
    <property type="match status" value="1"/>
</dbReference>
<keyword evidence="4" id="KW-0479">Metal-binding</keyword>
<dbReference type="PROSITE" id="PS51918">
    <property type="entry name" value="RADICAL_SAM"/>
    <property type="match status" value="1"/>
</dbReference>
<dbReference type="InterPro" id="IPR013785">
    <property type="entry name" value="Aldolase_TIM"/>
</dbReference>
<evidence type="ECO:0000313" key="8">
    <source>
        <dbReference type="EMBL" id="QNM04577.1"/>
    </source>
</evidence>
<dbReference type="GO" id="GO:0003824">
    <property type="term" value="F:catalytic activity"/>
    <property type="evidence" value="ECO:0007669"/>
    <property type="project" value="InterPro"/>
</dbReference>
<keyword evidence="6" id="KW-0411">Iron-sulfur</keyword>
<dbReference type="GO" id="GO:0051539">
    <property type="term" value="F:4 iron, 4 sulfur cluster binding"/>
    <property type="evidence" value="ECO:0007669"/>
    <property type="project" value="UniProtKB-KW"/>
</dbReference>
<dbReference type="SFLD" id="SFLDG01094">
    <property type="entry name" value="Uncharacterised_Radical_SAM_Su"/>
    <property type="match status" value="1"/>
</dbReference>
<comment type="cofactor">
    <cofactor evidence="1">
        <name>[4Fe-4S] cluster</name>
        <dbReference type="ChEBI" id="CHEBI:49883"/>
    </cofactor>
</comment>
<dbReference type="GO" id="GO:0046872">
    <property type="term" value="F:metal ion binding"/>
    <property type="evidence" value="ECO:0007669"/>
    <property type="project" value="UniProtKB-KW"/>
</dbReference>
<dbReference type="Proteomes" id="UP000515823">
    <property type="component" value="Chromosome"/>
</dbReference>
<dbReference type="KEGG" id="qdo:H9Q78_08825"/>
<dbReference type="CDD" id="cd01335">
    <property type="entry name" value="Radical_SAM"/>
    <property type="match status" value="1"/>
</dbReference>
<dbReference type="AlphaFoldDB" id="A0A7G9G195"/>
<dbReference type="Pfam" id="PF04055">
    <property type="entry name" value="Radical_SAM"/>
    <property type="match status" value="1"/>
</dbReference>
<dbReference type="InterPro" id="IPR012840">
    <property type="entry name" value="NrdG2"/>
</dbReference>
<dbReference type="EMBL" id="CP060634">
    <property type="protein sequence ID" value="QNM04577.1"/>
    <property type="molecule type" value="Genomic_DNA"/>
</dbReference>
<evidence type="ECO:0000256" key="2">
    <source>
        <dbReference type="ARBA" id="ARBA00022485"/>
    </source>
</evidence>
<evidence type="ECO:0000256" key="3">
    <source>
        <dbReference type="ARBA" id="ARBA00022691"/>
    </source>
</evidence>
<sequence length="231" mass="25773">MIISGFQKTTLLDYPGHLAATIFFNGCSFRCPFCHNSELLTSDTSPQAMTDAEVLSVLKKRAGILEGVCVTGGEPTLQPELPEFLSSVKDLGLLVKLDTNGYQPDVMISLCEQGLIDYIAMDIKSCPSRYPIVSGFPHLDFSRIQKSVTYLMQGCLPYEFRTTVVQELHSPKDFEEISRWLQGCSAYYLQNYQDSEHVLCPGFHSCSKEELLDFASVVEPLIPNVNLRGID</sequence>
<dbReference type="SFLD" id="SFLDS00029">
    <property type="entry name" value="Radical_SAM"/>
    <property type="match status" value="1"/>
</dbReference>
<feature type="domain" description="Radical SAM core" evidence="7">
    <location>
        <begin position="13"/>
        <end position="228"/>
    </location>
</feature>
<evidence type="ECO:0000256" key="5">
    <source>
        <dbReference type="ARBA" id="ARBA00023004"/>
    </source>
</evidence>
<evidence type="ECO:0000256" key="1">
    <source>
        <dbReference type="ARBA" id="ARBA00001966"/>
    </source>
</evidence>
<dbReference type="PANTHER" id="PTHR30352">
    <property type="entry name" value="PYRUVATE FORMATE-LYASE-ACTIVATING ENZYME"/>
    <property type="match status" value="1"/>
</dbReference>
<evidence type="ECO:0000256" key="4">
    <source>
        <dbReference type="ARBA" id="ARBA00022723"/>
    </source>
</evidence>
<dbReference type="InterPro" id="IPR034457">
    <property type="entry name" value="Organic_radical-activating"/>
</dbReference>
<keyword evidence="2" id="KW-0004">4Fe-4S</keyword>
<evidence type="ECO:0000256" key="6">
    <source>
        <dbReference type="ARBA" id="ARBA00023014"/>
    </source>
</evidence>
<keyword evidence="9" id="KW-1185">Reference proteome</keyword>
<dbReference type="Gene3D" id="3.20.20.70">
    <property type="entry name" value="Aldolase class I"/>
    <property type="match status" value="1"/>
</dbReference>
<proteinExistence type="predicted"/>
<dbReference type="InterPro" id="IPR007197">
    <property type="entry name" value="rSAM"/>
</dbReference>
<keyword evidence="3" id="KW-0949">S-adenosyl-L-methionine</keyword>
<dbReference type="SUPFAM" id="SSF102114">
    <property type="entry name" value="Radical SAM enzymes"/>
    <property type="match status" value="1"/>
</dbReference>
<name>A0A7G9G195_9FIRM</name>
<gene>
    <name evidence="8" type="ORF">H9Q78_08825</name>
</gene>
<accession>A0A7G9G195</accession>
<dbReference type="NCBIfam" id="TIGR02495">
    <property type="entry name" value="NrdG2"/>
    <property type="match status" value="1"/>
</dbReference>
<keyword evidence="5" id="KW-0408">Iron</keyword>